<proteinExistence type="predicted"/>
<dbReference type="InterPro" id="IPR045100">
    <property type="entry name" value="TUT4/7_NTP_transf"/>
</dbReference>
<name>A0A3Q2ZUZ7_KRYMA</name>
<dbReference type="Proteomes" id="UP000264800">
    <property type="component" value="Unplaced"/>
</dbReference>
<evidence type="ECO:0000259" key="1">
    <source>
        <dbReference type="PROSITE" id="PS00028"/>
    </source>
</evidence>
<feature type="domain" description="C2H2-type" evidence="1">
    <location>
        <begin position="71"/>
        <end position="93"/>
    </location>
</feature>
<sequence>MLLLVFVGRRQRNRNKKNLFAEEDRGHAAEESTLSAQELQSLRQAERRLKKDEIYYLKKKPHGNPGAFYTCALCDVLLESIPHAYKHIRDKRHKKKERQEQLMLTEIQPPGPEQISAVSAALEAVVQEHGMNDEDVEKRRCVTQTVWIIFH</sequence>
<dbReference type="Gene3D" id="3.30.160.60">
    <property type="entry name" value="Classic Zinc Finger"/>
    <property type="match status" value="1"/>
</dbReference>
<dbReference type="GeneTree" id="ENSGT00940000156859"/>
<reference evidence="2" key="2">
    <citation type="submission" date="2025-09" db="UniProtKB">
        <authorList>
            <consortium name="Ensembl"/>
        </authorList>
    </citation>
    <scope>IDENTIFICATION</scope>
</reference>
<dbReference type="SUPFAM" id="SSF57667">
    <property type="entry name" value="beta-beta-alpha zinc fingers"/>
    <property type="match status" value="1"/>
</dbReference>
<dbReference type="AlphaFoldDB" id="A0A3Q2ZUZ7"/>
<dbReference type="Pfam" id="PF19088">
    <property type="entry name" value="TUTase"/>
    <property type="match status" value="1"/>
</dbReference>
<evidence type="ECO:0000313" key="3">
    <source>
        <dbReference type="Proteomes" id="UP000264800"/>
    </source>
</evidence>
<dbReference type="PROSITE" id="PS00028">
    <property type="entry name" value="ZINC_FINGER_C2H2_1"/>
    <property type="match status" value="1"/>
</dbReference>
<keyword evidence="3" id="KW-1185">Reference proteome</keyword>
<protein>
    <recommendedName>
        <fullName evidence="1">C2H2-type domain-containing protein</fullName>
    </recommendedName>
</protein>
<dbReference type="Ensembl" id="ENSKMAT00000007764.1">
    <property type="protein sequence ID" value="ENSKMAP00000007643.1"/>
    <property type="gene ID" value="ENSKMAG00000005740.1"/>
</dbReference>
<dbReference type="STRING" id="37003.ENSKMAP00000007643"/>
<reference evidence="2" key="1">
    <citation type="submission" date="2025-08" db="UniProtKB">
        <authorList>
            <consortium name="Ensembl"/>
        </authorList>
    </citation>
    <scope>IDENTIFICATION</scope>
</reference>
<dbReference type="OMA" id="SIPHAFK"/>
<evidence type="ECO:0000313" key="2">
    <source>
        <dbReference type="Ensembl" id="ENSKMAP00000007643.1"/>
    </source>
</evidence>
<dbReference type="InterPro" id="IPR036236">
    <property type="entry name" value="Znf_C2H2_sf"/>
</dbReference>
<accession>A0A3Q2ZUZ7</accession>
<dbReference type="GO" id="GO:0016779">
    <property type="term" value="F:nucleotidyltransferase activity"/>
    <property type="evidence" value="ECO:0007669"/>
    <property type="project" value="InterPro"/>
</dbReference>
<dbReference type="InterPro" id="IPR013087">
    <property type="entry name" value="Znf_C2H2_type"/>
</dbReference>
<organism evidence="2 3">
    <name type="scientific">Kryptolebias marmoratus</name>
    <name type="common">Mangrove killifish</name>
    <name type="synonym">Rivulus marmoratus</name>
    <dbReference type="NCBI Taxonomy" id="37003"/>
    <lineage>
        <taxon>Eukaryota</taxon>
        <taxon>Metazoa</taxon>
        <taxon>Chordata</taxon>
        <taxon>Craniata</taxon>
        <taxon>Vertebrata</taxon>
        <taxon>Euteleostomi</taxon>
        <taxon>Actinopterygii</taxon>
        <taxon>Neopterygii</taxon>
        <taxon>Teleostei</taxon>
        <taxon>Neoteleostei</taxon>
        <taxon>Acanthomorphata</taxon>
        <taxon>Ovalentaria</taxon>
        <taxon>Atherinomorphae</taxon>
        <taxon>Cyprinodontiformes</taxon>
        <taxon>Rivulidae</taxon>
        <taxon>Kryptolebias</taxon>
    </lineage>
</organism>